<protein>
    <submittedName>
        <fullName evidence="8">DNA-binding transcriptional activator of the SARP family</fullName>
    </submittedName>
</protein>
<dbReference type="Gene3D" id="1.10.10.10">
    <property type="entry name" value="Winged helix-like DNA-binding domain superfamily/Winged helix DNA-binding domain"/>
    <property type="match status" value="1"/>
</dbReference>
<dbReference type="GO" id="GO:0000160">
    <property type="term" value="P:phosphorelay signal transduction system"/>
    <property type="evidence" value="ECO:0007669"/>
    <property type="project" value="InterPro"/>
</dbReference>
<dbReference type="SUPFAM" id="SSF52540">
    <property type="entry name" value="P-loop containing nucleoside triphosphate hydrolases"/>
    <property type="match status" value="1"/>
</dbReference>
<evidence type="ECO:0000259" key="6">
    <source>
        <dbReference type="SMART" id="SM00862"/>
    </source>
</evidence>
<dbReference type="InterPro" id="IPR016032">
    <property type="entry name" value="Sig_transdc_resp-reg_C-effctor"/>
</dbReference>
<dbReference type="PANTHER" id="PTHR35807">
    <property type="entry name" value="TRANSCRIPTIONAL REGULATOR REDD-RELATED"/>
    <property type="match status" value="1"/>
</dbReference>
<dbReference type="Proteomes" id="UP000192840">
    <property type="component" value="Unassembled WGS sequence"/>
</dbReference>
<dbReference type="SMART" id="SM01043">
    <property type="entry name" value="BTAD"/>
    <property type="match status" value="1"/>
</dbReference>
<dbReference type="InterPro" id="IPR001867">
    <property type="entry name" value="OmpR/PhoB-type_DNA-bd"/>
</dbReference>
<dbReference type="CDD" id="cd15831">
    <property type="entry name" value="BTAD"/>
    <property type="match status" value="1"/>
</dbReference>
<feature type="domain" description="AAA+ ATPase" evidence="5">
    <location>
        <begin position="292"/>
        <end position="427"/>
    </location>
</feature>
<dbReference type="STRING" id="40571.SAMN05660733_07831"/>
<keyword evidence="3 8" id="KW-0238">DNA-binding</keyword>
<dbReference type="Gene3D" id="3.40.50.300">
    <property type="entry name" value="P-loop containing nucleotide triphosphate hydrolases"/>
    <property type="match status" value="1"/>
</dbReference>
<dbReference type="InterPro" id="IPR003593">
    <property type="entry name" value="AAA+_ATPase"/>
</dbReference>
<dbReference type="Pfam" id="PF03704">
    <property type="entry name" value="BTAD"/>
    <property type="match status" value="1"/>
</dbReference>
<feature type="domain" description="OmpR/PhoB-type" evidence="6">
    <location>
        <begin position="17"/>
        <end position="93"/>
    </location>
</feature>
<evidence type="ECO:0000256" key="4">
    <source>
        <dbReference type="ARBA" id="ARBA00023163"/>
    </source>
</evidence>
<name>A0A1W2FS42_9PSEU</name>
<dbReference type="GO" id="GO:0006355">
    <property type="term" value="P:regulation of DNA-templated transcription"/>
    <property type="evidence" value="ECO:0007669"/>
    <property type="project" value="InterPro"/>
</dbReference>
<keyword evidence="2" id="KW-0805">Transcription regulation</keyword>
<dbReference type="InterPro" id="IPR036388">
    <property type="entry name" value="WH-like_DNA-bd_sf"/>
</dbReference>
<keyword evidence="4" id="KW-0804">Transcription</keyword>
<dbReference type="InterPro" id="IPR051677">
    <property type="entry name" value="AfsR-DnrI-RedD_regulator"/>
</dbReference>
<dbReference type="Gene3D" id="1.25.40.10">
    <property type="entry name" value="Tetratricopeptide repeat domain"/>
    <property type="match status" value="1"/>
</dbReference>
<evidence type="ECO:0000259" key="7">
    <source>
        <dbReference type="SMART" id="SM01043"/>
    </source>
</evidence>
<dbReference type="SMART" id="SM00862">
    <property type="entry name" value="Trans_reg_C"/>
    <property type="match status" value="1"/>
</dbReference>
<dbReference type="Pfam" id="PF00931">
    <property type="entry name" value="NB-ARC"/>
    <property type="match status" value="1"/>
</dbReference>
<dbReference type="SUPFAM" id="SSF48452">
    <property type="entry name" value="TPR-like"/>
    <property type="match status" value="1"/>
</dbReference>
<gene>
    <name evidence="8" type="ORF">SAMN05660733_07831</name>
</gene>
<dbReference type="InterPro" id="IPR027417">
    <property type="entry name" value="P-loop_NTPase"/>
</dbReference>
<keyword evidence="9" id="KW-1185">Reference proteome</keyword>
<dbReference type="SUPFAM" id="SSF46894">
    <property type="entry name" value="C-terminal effector domain of the bipartite response regulators"/>
    <property type="match status" value="1"/>
</dbReference>
<proteinExistence type="inferred from homology"/>
<dbReference type="SMART" id="SM00382">
    <property type="entry name" value="AAA"/>
    <property type="match status" value="1"/>
</dbReference>
<dbReference type="OrthoDB" id="5521887at2"/>
<dbReference type="EMBL" id="FWYC01000022">
    <property type="protein sequence ID" value="SMD24751.1"/>
    <property type="molecule type" value="Genomic_DNA"/>
</dbReference>
<accession>A0A1W2FS42</accession>
<dbReference type="GO" id="GO:0043531">
    <property type="term" value="F:ADP binding"/>
    <property type="evidence" value="ECO:0007669"/>
    <property type="project" value="InterPro"/>
</dbReference>
<dbReference type="AlphaFoldDB" id="A0A1W2FS42"/>
<comment type="similarity">
    <text evidence="1">Belongs to the AfsR/DnrI/RedD regulatory family.</text>
</comment>
<dbReference type="InterPro" id="IPR002182">
    <property type="entry name" value="NB-ARC"/>
</dbReference>
<dbReference type="GO" id="GO:0003677">
    <property type="term" value="F:DNA binding"/>
    <property type="evidence" value="ECO:0007669"/>
    <property type="project" value="UniProtKB-KW"/>
</dbReference>
<dbReference type="InterPro" id="IPR011990">
    <property type="entry name" value="TPR-like_helical_dom_sf"/>
</dbReference>
<dbReference type="InterPro" id="IPR005158">
    <property type="entry name" value="BTAD"/>
</dbReference>
<dbReference type="eggNOG" id="COG3629">
    <property type="taxonomic scope" value="Bacteria"/>
</dbReference>
<evidence type="ECO:0000259" key="5">
    <source>
        <dbReference type="SMART" id="SM00382"/>
    </source>
</evidence>
<organism evidence="8 9">
    <name type="scientific">Lentzea albidocapillata</name>
    <dbReference type="NCBI Taxonomy" id="40571"/>
    <lineage>
        <taxon>Bacteria</taxon>
        <taxon>Bacillati</taxon>
        <taxon>Actinomycetota</taxon>
        <taxon>Actinomycetes</taxon>
        <taxon>Pseudonocardiales</taxon>
        <taxon>Pseudonocardiaceae</taxon>
        <taxon>Lentzea</taxon>
    </lineage>
</organism>
<dbReference type="PANTHER" id="PTHR35807:SF1">
    <property type="entry name" value="TRANSCRIPTIONAL REGULATOR REDD"/>
    <property type="match status" value="1"/>
</dbReference>
<evidence type="ECO:0000256" key="3">
    <source>
        <dbReference type="ARBA" id="ARBA00023125"/>
    </source>
</evidence>
<evidence type="ECO:0000313" key="9">
    <source>
        <dbReference type="Proteomes" id="UP000192840"/>
    </source>
</evidence>
<sequence length="495" mass="54140">MTVRFLLLGAVEVRRGSVPVPIPPGMLRSLLACLLLRANQPVPIDSLSGWLWDSTTPRDARTTLRGYVMRLRRALESGGVVGRLERSDGGYMIRVHDGELDLHDFHRLTRQARAAAGVGEAARLWQKALGLWRSEPLFDVSAQRLVREVVPVFQEQRVEAQENRIEAELRLGRHTALIGELRELVREYPLRERFWAQLMQAQARSGRQAEALESYRTVHRLIRDELGVEPSAELRDLHRSILTGEITSPPANPEAASVPAQLPADVFGFCGRADLLARLDNLLPGDPANTNPLPVVVLNGAAGTGKTALAVHWAHRVRDRFPDGQLYVDLRGCGADEPVDPTRVLAWILRALGAAAPPDVAERSALARTLLDRRRMLVVLDNAHTADQVRPLLPGSGSCLVVVTSRDTLSGLVAREGARRIEVGLLSTEEALELLRTLLGDQIDTHPVAACTLVGRCARLPLALRMAAESILGRVGGGLATGSTGEFVRSTDYGR</sequence>
<evidence type="ECO:0000313" key="8">
    <source>
        <dbReference type="EMBL" id="SMD24751.1"/>
    </source>
</evidence>
<dbReference type="RefSeq" id="WP_084402226.1">
    <property type="nucleotide sequence ID" value="NZ_FWYC01000022.1"/>
</dbReference>
<dbReference type="PRINTS" id="PR00364">
    <property type="entry name" value="DISEASERSIST"/>
</dbReference>
<feature type="domain" description="Bacterial transcriptional activator" evidence="7">
    <location>
        <begin position="100"/>
        <end position="242"/>
    </location>
</feature>
<evidence type="ECO:0000256" key="2">
    <source>
        <dbReference type="ARBA" id="ARBA00023015"/>
    </source>
</evidence>
<reference evidence="9" key="1">
    <citation type="submission" date="2017-04" db="EMBL/GenBank/DDBJ databases">
        <authorList>
            <person name="Varghese N."/>
            <person name="Submissions S."/>
        </authorList>
    </citation>
    <scope>NUCLEOTIDE SEQUENCE [LARGE SCALE GENOMIC DNA]</scope>
    <source>
        <strain evidence="9">DSM 44073</strain>
    </source>
</reference>
<evidence type="ECO:0000256" key="1">
    <source>
        <dbReference type="ARBA" id="ARBA00005820"/>
    </source>
</evidence>